<gene>
    <name evidence="18" type="ORF">FA15DRAFT_740568</name>
</gene>
<evidence type="ECO:0000256" key="8">
    <source>
        <dbReference type="ARBA" id="ARBA00042300"/>
    </source>
</evidence>
<keyword evidence="3" id="KW-0964">Secreted</keyword>
<evidence type="ECO:0000256" key="17">
    <source>
        <dbReference type="PIRSR" id="PIRSR000894-2"/>
    </source>
</evidence>
<keyword evidence="4" id="KW-0378">Hydrolase</keyword>
<comment type="catalytic activity">
    <reaction evidence="9">
        <text>1D-myo-inositol 1,2,5,6-tetrakisphosphate + H2O = 1D-myo-inositol 1,2,6-trisphosphate + phosphate</text>
        <dbReference type="Rhea" id="RHEA:77119"/>
        <dbReference type="ChEBI" id="CHEBI:15377"/>
        <dbReference type="ChEBI" id="CHEBI:43474"/>
        <dbReference type="ChEBI" id="CHEBI:195535"/>
        <dbReference type="ChEBI" id="CHEBI:195537"/>
    </reaction>
    <physiologicalReaction direction="left-to-right" evidence="9">
        <dbReference type="Rhea" id="RHEA:77120"/>
    </physiologicalReaction>
</comment>
<dbReference type="SUPFAM" id="SSF53254">
    <property type="entry name" value="Phosphoglycerate mutase-like"/>
    <property type="match status" value="1"/>
</dbReference>
<comment type="catalytic activity">
    <reaction evidence="11">
        <text>1D-myo-inositol 1,2,6-trisphosphate + H2O = 1D-myo-inositol 1,2-bisphosphate + phosphate</text>
        <dbReference type="Rhea" id="RHEA:77131"/>
        <dbReference type="ChEBI" id="CHEBI:15377"/>
        <dbReference type="ChEBI" id="CHEBI:43474"/>
        <dbReference type="ChEBI" id="CHEBI:195537"/>
        <dbReference type="ChEBI" id="CHEBI:195539"/>
    </reaction>
    <physiologicalReaction direction="left-to-right" evidence="11">
        <dbReference type="Rhea" id="RHEA:77132"/>
    </physiologicalReaction>
</comment>
<evidence type="ECO:0000256" key="9">
    <source>
        <dbReference type="ARBA" id="ARBA00043670"/>
    </source>
</evidence>
<reference evidence="18 19" key="1">
    <citation type="journal article" date="2019" name="Nat. Ecol. Evol.">
        <title>Megaphylogeny resolves global patterns of mushroom evolution.</title>
        <authorList>
            <person name="Varga T."/>
            <person name="Krizsan K."/>
            <person name="Foldi C."/>
            <person name="Dima B."/>
            <person name="Sanchez-Garcia M."/>
            <person name="Sanchez-Ramirez S."/>
            <person name="Szollosi G.J."/>
            <person name="Szarkandi J.G."/>
            <person name="Papp V."/>
            <person name="Albert L."/>
            <person name="Andreopoulos W."/>
            <person name="Angelini C."/>
            <person name="Antonin V."/>
            <person name="Barry K.W."/>
            <person name="Bougher N.L."/>
            <person name="Buchanan P."/>
            <person name="Buyck B."/>
            <person name="Bense V."/>
            <person name="Catcheside P."/>
            <person name="Chovatia M."/>
            <person name="Cooper J."/>
            <person name="Damon W."/>
            <person name="Desjardin D."/>
            <person name="Finy P."/>
            <person name="Geml J."/>
            <person name="Haridas S."/>
            <person name="Hughes K."/>
            <person name="Justo A."/>
            <person name="Karasinski D."/>
            <person name="Kautmanova I."/>
            <person name="Kiss B."/>
            <person name="Kocsube S."/>
            <person name="Kotiranta H."/>
            <person name="LaButti K.M."/>
            <person name="Lechner B.E."/>
            <person name="Liimatainen K."/>
            <person name="Lipzen A."/>
            <person name="Lukacs Z."/>
            <person name="Mihaltcheva S."/>
            <person name="Morgado L.N."/>
            <person name="Niskanen T."/>
            <person name="Noordeloos M.E."/>
            <person name="Ohm R.A."/>
            <person name="Ortiz-Santana B."/>
            <person name="Ovrebo C."/>
            <person name="Racz N."/>
            <person name="Riley R."/>
            <person name="Savchenko A."/>
            <person name="Shiryaev A."/>
            <person name="Soop K."/>
            <person name="Spirin V."/>
            <person name="Szebenyi C."/>
            <person name="Tomsovsky M."/>
            <person name="Tulloss R.E."/>
            <person name="Uehling J."/>
            <person name="Grigoriev I.V."/>
            <person name="Vagvolgyi C."/>
            <person name="Papp T."/>
            <person name="Martin F.M."/>
            <person name="Miettinen O."/>
            <person name="Hibbett D.S."/>
            <person name="Nagy L.G."/>
        </authorList>
    </citation>
    <scope>NUCLEOTIDE SEQUENCE [LARGE SCALE GENOMIC DNA]</scope>
    <source>
        <strain evidence="18 19">CBS 121175</strain>
    </source>
</reference>
<evidence type="ECO:0000256" key="4">
    <source>
        <dbReference type="ARBA" id="ARBA00022801"/>
    </source>
</evidence>
<accession>A0A5C3L8Y5</accession>
<feature type="active site" description="Nucleophile" evidence="16">
    <location>
        <position position="75"/>
    </location>
</feature>
<evidence type="ECO:0000313" key="18">
    <source>
        <dbReference type="EMBL" id="TFK24698.1"/>
    </source>
</evidence>
<name>A0A5C3L8Y5_COPMA</name>
<comment type="subcellular location">
    <subcellularLocation>
        <location evidence="1">Secreted</location>
    </subcellularLocation>
</comment>
<dbReference type="GO" id="GO:0016158">
    <property type="term" value="F:inositol hexakisphosphate 3-phosphatase activity"/>
    <property type="evidence" value="ECO:0007669"/>
    <property type="project" value="UniProtKB-EC"/>
</dbReference>
<comment type="catalytic activity">
    <reaction evidence="12">
        <text>1D-myo-inositol 1,2,4,5,6-pentakisphosphate + H2O = 1D-myo-inositol 1,2,5,6-tetrakisphosphate + phosphate</text>
        <dbReference type="Rhea" id="RHEA:77115"/>
        <dbReference type="ChEBI" id="CHEBI:15377"/>
        <dbReference type="ChEBI" id="CHEBI:43474"/>
        <dbReference type="ChEBI" id="CHEBI:57798"/>
        <dbReference type="ChEBI" id="CHEBI:195535"/>
    </reaction>
    <physiologicalReaction direction="left-to-right" evidence="12">
        <dbReference type="Rhea" id="RHEA:77116"/>
    </physiologicalReaction>
</comment>
<evidence type="ECO:0000256" key="12">
    <source>
        <dbReference type="ARBA" id="ARBA00043748"/>
    </source>
</evidence>
<dbReference type="PROSITE" id="PS00778">
    <property type="entry name" value="HIS_ACID_PHOSPHAT_2"/>
    <property type="match status" value="1"/>
</dbReference>
<dbReference type="InterPro" id="IPR016274">
    <property type="entry name" value="Histidine_acid_Pase_euk"/>
</dbReference>
<dbReference type="EMBL" id="ML210196">
    <property type="protein sequence ID" value="TFK24698.1"/>
    <property type="molecule type" value="Genomic_DNA"/>
</dbReference>
<protein>
    <recommendedName>
        <fullName evidence="14">Phytase A</fullName>
    </recommendedName>
    <alternativeName>
        <fullName evidence="15">Histidine acid phosphatase phyA</fullName>
    </alternativeName>
    <alternativeName>
        <fullName evidence="8">Myo-inositol hexakisphosphate phosphohydrolase A</fullName>
    </alternativeName>
    <alternativeName>
        <fullName evidence="7">Myo-inositol-hexaphosphate 3-phosphohydrolase A</fullName>
    </alternativeName>
</protein>
<dbReference type="GO" id="GO:0003993">
    <property type="term" value="F:acid phosphatase activity"/>
    <property type="evidence" value="ECO:0007669"/>
    <property type="project" value="TreeGrafter"/>
</dbReference>
<evidence type="ECO:0000256" key="2">
    <source>
        <dbReference type="ARBA" id="ARBA00011245"/>
    </source>
</evidence>
<evidence type="ECO:0000256" key="7">
    <source>
        <dbReference type="ARBA" id="ARBA00041857"/>
    </source>
</evidence>
<evidence type="ECO:0000313" key="19">
    <source>
        <dbReference type="Proteomes" id="UP000307440"/>
    </source>
</evidence>
<dbReference type="InterPro" id="IPR000560">
    <property type="entry name" value="His_Pase_clade-2"/>
</dbReference>
<evidence type="ECO:0000256" key="1">
    <source>
        <dbReference type="ARBA" id="ARBA00004613"/>
    </source>
</evidence>
<dbReference type="InterPro" id="IPR029033">
    <property type="entry name" value="His_PPase_superfam"/>
</dbReference>
<dbReference type="PANTHER" id="PTHR20963:SF24">
    <property type="entry name" value="3-PHYTASE B"/>
    <property type="match status" value="1"/>
</dbReference>
<feature type="disulfide bond" evidence="17">
    <location>
        <begin position="65"/>
        <end position="389"/>
    </location>
</feature>
<dbReference type="PANTHER" id="PTHR20963">
    <property type="entry name" value="MULTIPLE INOSITOL POLYPHOSPHATE PHOSPHATASE-RELATED"/>
    <property type="match status" value="1"/>
</dbReference>
<keyword evidence="5 17" id="KW-1015">Disulfide bond</keyword>
<dbReference type="AlphaFoldDB" id="A0A5C3L8Y5"/>
<evidence type="ECO:0000256" key="15">
    <source>
        <dbReference type="ARBA" id="ARBA00044262"/>
    </source>
</evidence>
<evidence type="ECO:0000256" key="10">
    <source>
        <dbReference type="ARBA" id="ARBA00043675"/>
    </source>
</evidence>
<evidence type="ECO:0000256" key="13">
    <source>
        <dbReference type="ARBA" id="ARBA00043788"/>
    </source>
</evidence>
<evidence type="ECO:0000256" key="5">
    <source>
        <dbReference type="ARBA" id="ARBA00023157"/>
    </source>
</evidence>
<keyword evidence="19" id="KW-1185">Reference proteome</keyword>
<dbReference type="STRING" id="230819.A0A5C3L8Y5"/>
<evidence type="ECO:0000256" key="14">
    <source>
        <dbReference type="ARBA" id="ARBA00044106"/>
    </source>
</evidence>
<dbReference type="Proteomes" id="UP000307440">
    <property type="component" value="Unassembled WGS sequence"/>
</dbReference>
<evidence type="ECO:0000256" key="16">
    <source>
        <dbReference type="PIRSR" id="PIRSR000894-1"/>
    </source>
</evidence>
<feature type="active site" description="Proton donor" evidence="16">
    <location>
        <position position="340"/>
    </location>
</feature>
<dbReference type="Pfam" id="PF00328">
    <property type="entry name" value="His_Phos_2"/>
    <property type="match status" value="1"/>
</dbReference>
<comment type="subunit">
    <text evidence="2">Monomer.</text>
</comment>
<evidence type="ECO:0000256" key="3">
    <source>
        <dbReference type="ARBA" id="ARBA00022525"/>
    </source>
</evidence>
<evidence type="ECO:0000256" key="6">
    <source>
        <dbReference type="ARBA" id="ARBA00023180"/>
    </source>
</evidence>
<dbReference type="InterPro" id="IPR033379">
    <property type="entry name" value="Acid_Pase_AS"/>
</dbReference>
<dbReference type="PIRSF" id="PIRSF000894">
    <property type="entry name" value="Acid_phosphatase"/>
    <property type="match status" value="1"/>
</dbReference>
<proteinExistence type="predicted"/>
<dbReference type="GO" id="GO:0005576">
    <property type="term" value="C:extracellular region"/>
    <property type="evidence" value="ECO:0007669"/>
    <property type="project" value="UniProtKB-SubCell"/>
</dbReference>
<organism evidence="18 19">
    <name type="scientific">Coprinopsis marcescibilis</name>
    <name type="common">Agaric fungus</name>
    <name type="synonym">Psathyrella marcescibilis</name>
    <dbReference type="NCBI Taxonomy" id="230819"/>
    <lineage>
        <taxon>Eukaryota</taxon>
        <taxon>Fungi</taxon>
        <taxon>Dikarya</taxon>
        <taxon>Basidiomycota</taxon>
        <taxon>Agaricomycotina</taxon>
        <taxon>Agaricomycetes</taxon>
        <taxon>Agaricomycetidae</taxon>
        <taxon>Agaricales</taxon>
        <taxon>Agaricineae</taxon>
        <taxon>Psathyrellaceae</taxon>
        <taxon>Coprinopsis</taxon>
    </lineage>
</organism>
<dbReference type="Gene3D" id="3.40.50.1240">
    <property type="entry name" value="Phosphoglycerate mutase-like"/>
    <property type="match status" value="1"/>
</dbReference>
<feature type="disulfide bond" evidence="17">
    <location>
        <begin position="433"/>
        <end position="441"/>
    </location>
</feature>
<keyword evidence="6" id="KW-0325">Glycoprotein</keyword>
<comment type="catalytic activity">
    <reaction evidence="10">
        <text>1D-myo-inositol 1,2-bisphosphate + H2O = 1D-myo-inositol 2-phosphate + phosphate</text>
        <dbReference type="Rhea" id="RHEA:77135"/>
        <dbReference type="ChEBI" id="CHEBI:15377"/>
        <dbReference type="ChEBI" id="CHEBI:43474"/>
        <dbReference type="ChEBI" id="CHEBI:84142"/>
        <dbReference type="ChEBI" id="CHEBI:195539"/>
    </reaction>
    <physiologicalReaction direction="left-to-right" evidence="10">
        <dbReference type="Rhea" id="RHEA:77136"/>
    </physiologicalReaction>
</comment>
<feature type="disulfide bond" evidence="17">
    <location>
        <begin position="246"/>
        <end position="260"/>
    </location>
</feature>
<sequence length="469" mass="52415">MAFATLVFIFTLTLYTCIIYGPIAQFSTLPASWTASPVPWESPSSWGAYTPYFPAEIYRRPPKDCKINQVGIQRHGARFPTSGSDSRIRGALEKLQSANAYLDPRLSFLKDYRYQLGLDDLVPFGAFQSAESGAKMYERYRKLVSKGNVPFVRASGSVRVIDSATNWTAGFTEAANNIYRPKLALILPEHLNDTLEDAMCPSAGNPEEQTEVWTSIFATPIAQRLNAQAPGANLTPSDVAALIPLCAFESVALETLSRFCELFTPAEFTQFQYLSDIEKYYNRGYGQPLGPVQGVGYINELLARLTRKQVKDETQTNRTLDASPLTFPLDRSIYADFSHDNLMVAVFAAMGLFRQPTHLDPTMPSKDRTWFTNKLVPFSARMVVERMQCKVAHGIDEEVWEGSVGRFKGKLKRKGKTYVRILVNDAVQPLEFCGGDKHGLCALEAFVESQAYARNNGNGDFGRCYEKLQ</sequence>
<comment type="catalytic activity">
    <reaction evidence="13">
        <text>1D-myo-inositol hexakisphosphate + H2O = 1D-myo-inositol 1,2,4,5,6-pentakisphosphate + phosphate</text>
        <dbReference type="Rhea" id="RHEA:16989"/>
        <dbReference type="ChEBI" id="CHEBI:15377"/>
        <dbReference type="ChEBI" id="CHEBI:43474"/>
        <dbReference type="ChEBI" id="CHEBI:57798"/>
        <dbReference type="ChEBI" id="CHEBI:58130"/>
        <dbReference type="EC" id="3.1.3.8"/>
    </reaction>
    <physiologicalReaction direction="left-to-right" evidence="13">
        <dbReference type="Rhea" id="RHEA:16990"/>
    </physiologicalReaction>
</comment>
<dbReference type="OrthoDB" id="6509975at2759"/>
<dbReference type="CDD" id="cd07061">
    <property type="entry name" value="HP_HAP_like"/>
    <property type="match status" value="1"/>
</dbReference>
<evidence type="ECO:0000256" key="11">
    <source>
        <dbReference type="ARBA" id="ARBA00043721"/>
    </source>
</evidence>